<organism evidence="2 3">
    <name type="scientific">Bradyrhizobium frederickii</name>
    <dbReference type="NCBI Taxonomy" id="2560054"/>
    <lineage>
        <taxon>Bacteria</taxon>
        <taxon>Pseudomonadati</taxon>
        <taxon>Pseudomonadota</taxon>
        <taxon>Alphaproteobacteria</taxon>
        <taxon>Hyphomicrobiales</taxon>
        <taxon>Nitrobacteraceae</taxon>
        <taxon>Bradyrhizobium</taxon>
    </lineage>
</organism>
<dbReference type="EMBL" id="SPQU01000020">
    <property type="protein sequence ID" value="TFV34558.1"/>
    <property type="molecule type" value="Genomic_DNA"/>
</dbReference>
<feature type="region of interest" description="Disordered" evidence="1">
    <location>
        <begin position="104"/>
        <end position="147"/>
    </location>
</feature>
<name>A0A4Y9KT50_9BRAD</name>
<dbReference type="OrthoDB" id="8254861at2"/>
<keyword evidence="3" id="KW-1185">Reference proteome</keyword>
<dbReference type="RefSeq" id="WP_135171247.1">
    <property type="nucleotide sequence ID" value="NZ_SPQU01000020.1"/>
</dbReference>
<sequence length="147" mass="15597">MVDVTALVLVAHRRLRLRRLLVAIERNPSILEAIDMNRSIGRPIELAGFAGRLARAEKTEAALAVTGGRYDTVLDDIDDQHEALKAHVGSLEQTRSALDQVIARMAPGSNGGPNDGQESSSASSTGLTGERGAELLVGQVITSRTEG</sequence>
<proteinExistence type="predicted"/>
<dbReference type="Proteomes" id="UP000298225">
    <property type="component" value="Unassembled WGS sequence"/>
</dbReference>
<protein>
    <submittedName>
        <fullName evidence="2">Uncharacterized protein</fullName>
    </submittedName>
</protein>
<feature type="compositionally biased region" description="Polar residues" evidence="1">
    <location>
        <begin position="116"/>
        <end position="127"/>
    </location>
</feature>
<evidence type="ECO:0000313" key="3">
    <source>
        <dbReference type="Proteomes" id="UP000298225"/>
    </source>
</evidence>
<dbReference type="AlphaFoldDB" id="A0A4Y9KT50"/>
<evidence type="ECO:0000313" key="2">
    <source>
        <dbReference type="EMBL" id="TFV34558.1"/>
    </source>
</evidence>
<gene>
    <name evidence="2" type="ORF">E4K66_30800</name>
</gene>
<accession>A0A4Y9KT50</accession>
<comment type="caution">
    <text evidence="2">The sequence shown here is derived from an EMBL/GenBank/DDBJ whole genome shotgun (WGS) entry which is preliminary data.</text>
</comment>
<evidence type="ECO:0000256" key="1">
    <source>
        <dbReference type="SAM" id="MobiDB-lite"/>
    </source>
</evidence>
<reference evidence="2 3" key="1">
    <citation type="submission" date="2019-03" db="EMBL/GenBank/DDBJ databases">
        <title>Bradyrhizobium strains diversity isolated from Chamaecrista fasciculata.</title>
        <authorList>
            <person name="Urquiaga M.C.O."/>
            <person name="Hungria M."/>
            <person name="Delamuta J.R.M."/>
        </authorList>
    </citation>
    <scope>NUCLEOTIDE SEQUENCE [LARGE SCALE GENOMIC DNA]</scope>
    <source>
        <strain evidence="2 3">CNPSo 3424</strain>
    </source>
</reference>